<feature type="domain" description="2Fe-2S ferredoxin-type" evidence="11">
    <location>
        <begin position="4"/>
        <end position="81"/>
    </location>
</feature>
<evidence type="ECO:0000259" key="11">
    <source>
        <dbReference type="PROSITE" id="PS51085"/>
    </source>
</evidence>
<feature type="domain" description="4Fe-4S Mo/W bis-MGD-type" evidence="13">
    <location>
        <begin position="219"/>
        <end position="275"/>
    </location>
</feature>
<comment type="cofactor">
    <cofactor evidence="1">
        <name>[4Fe-4S] cluster</name>
        <dbReference type="ChEBI" id="CHEBI:49883"/>
    </cofactor>
</comment>
<dbReference type="CDD" id="cd02790">
    <property type="entry name" value="MopB_CT_Formate-Dh_H"/>
    <property type="match status" value="1"/>
</dbReference>
<evidence type="ECO:0000256" key="3">
    <source>
        <dbReference type="ARBA" id="ARBA00022485"/>
    </source>
</evidence>
<dbReference type="Gene3D" id="3.10.20.740">
    <property type="match status" value="1"/>
</dbReference>
<evidence type="ECO:0000256" key="1">
    <source>
        <dbReference type="ARBA" id="ARBA00001966"/>
    </source>
</evidence>
<dbReference type="PIRSF" id="PIRSF036643">
    <property type="entry name" value="FDH_alpha"/>
    <property type="match status" value="1"/>
</dbReference>
<evidence type="ECO:0000256" key="2">
    <source>
        <dbReference type="ARBA" id="ARBA00007023"/>
    </source>
</evidence>
<comment type="caution">
    <text evidence="15">The sequence shown here is derived from an EMBL/GenBank/DDBJ whole genome shotgun (WGS) entry which is preliminary data.</text>
</comment>
<evidence type="ECO:0000256" key="10">
    <source>
        <dbReference type="ARBA" id="ARBA00034078"/>
    </source>
</evidence>
<evidence type="ECO:0000259" key="14">
    <source>
        <dbReference type="PROSITE" id="PS51839"/>
    </source>
</evidence>
<dbReference type="Pfam" id="PF10588">
    <property type="entry name" value="NADH-G_4Fe-4S_3"/>
    <property type="match status" value="1"/>
</dbReference>
<protein>
    <recommendedName>
        <fullName evidence="16">Formate dehydrogenase</fullName>
    </recommendedName>
</protein>
<dbReference type="InterPro" id="IPR001041">
    <property type="entry name" value="2Fe-2S_ferredoxin-type"/>
</dbReference>
<dbReference type="GO" id="GO:0003954">
    <property type="term" value="F:NADH dehydrogenase activity"/>
    <property type="evidence" value="ECO:0007669"/>
    <property type="project" value="TreeGrafter"/>
</dbReference>
<dbReference type="InterPro" id="IPR006656">
    <property type="entry name" value="Mopterin_OxRdtase"/>
</dbReference>
<dbReference type="InterPro" id="IPR009010">
    <property type="entry name" value="Asp_de-COase-like_dom_sf"/>
</dbReference>
<dbReference type="FunFam" id="3.40.228.10:FF:000002">
    <property type="entry name" value="Formate dehydrogenase subunit alpha"/>
    <property type="match status" value="1"/>
</dbReference>
<dbReference type="Pfam" id="PF13510">
    <property type="entry name" value="Fer2_4"/>
    <property type="match status" value="1"/>
</dbReference>
<dbReference type="InterPro" id="IPR036010">
    <property type="entry name" value="2Fe-2S_ferredoxin-like_sf"/>
</dbReference>
<dbReference type="PROSITE" id="PS51379">
    <property type="entry name" value="4FE4S_FER_2"/>
    <property type="match status" value="2"/>
</dbReference>
<evidence type="ECO:0000256" key="8">
    <source>
        <dbReference type="ARBA" id="ARBA00023004"/>
    </source>
</evidence>
<gene>
    <name evidence="15" type="ORF">LCGC14_0019520</name>
</gene>
<dbReference type="Gene3D" id="3.40.50.740">
    <property type="match status" value="1"/>
</dbReference>
<dbReference type="SMART" id="SM00929">
    <property type="entry name" value="NADH-G_4Fe-4S_3"/>
    <property type="match status" value="1"/>
</dbReference>
<dbReference type="PANTHER" id="PTHR43105">
    <property type="entry name" value="RESPIRATORY NITRATE REDUCTASE"/>
    <property type="match status" value="1"/>
</dbReference>
<evidence type="ECO:0000313" key="15">
    <source>
        <dbReference type="EMBL" id="KKO11471.1"/>
    </source>
</evidence>
<dbReference type="PROSITE" id="PS00198">
    <property type="entry name" value="4FE4S_FER_1"/>
    <property type="match status" value="1"/>
</dbReference>
<dbReference type="Pfam" id="PF04879">
    <property type="entry name" value="Molybdop_Fe4S4"/>
    <property type="match status" value="1"/>
</dbReference>
<dbReference type="InterPro" id="IPR006478">
    <property type="entry name" value="Formate_DH_asu"/>
</dbReference>
<dbReference type="InterPro" id="IPR050123">
    <property type="entry name" value="Prok_molybdopt-oxidoreductase"/>
</dbReference>
<dbReference type="Gene3D" id="3.30.70.20">
    <property type="match status" value="1"/>
</dbReference>
<comment type="similarity">
    <text evidence="2">In the C-terminal section; belongs to the prokaryotic molybdopterin-containing oxidoreductase family.</text>
</comment>
<reference evidence="15" key="1">
    <citation type="journal article" date="2015" name="Nature">
        <title>Complex archaea that bridge the gap between prokaryotes and eukaryotes.</title>
        <authorList>
            <person name="Spang A."/>
            <person name="Saw J.H."/>
            <person name="Jorgensen S.L."/>
            <person name="Zaremba-Niedzwiedzka K."/>
            <person name="Martijn J."/>
            <person name="Lind A.E."/>
            <person name="van Eijk R."/>
            <person name="Schleper C."/>
            <person name="Guy L."/>
            <person name="Ettema T.J."/>
        </authorList>
    </citation>
    <scope>NUCLEOTIDE SEQUENCE</scope>
</reference>
<dbReference type="InterPro" id="IPR006963">
    <property type="entry name" value="Mopterin_OxRdtase_4Fe-4S_dom"/>
</dbReference>
<dbReference type="GO" id="GO:0016020">
    <property type="term" value="C:membrane"/>
    <property type="evidence" value="ECO:0007669"/>
    <property type="project" value="InterPro"/>
</dbReference>
<dbReference type="InterPro" id="IPR017900">
    <property type="entry name" value="4Fe4S_Fe_S_CS"/>
</dbReference>
<dbReference type="Gene3D" id="2.20.25.90">
    <property type="entry name" value="ADC-like domains"/>
    <property type="match status" value="1"/>
</dbReference>
<evidence type="ECO:0000256" key="6">
    <source>
        <dbReference type="ARBA" id="ARBA00022737"/>
    </source>
</evidence>
<dbReference type="CDD" id="cd02753">
    <property type="entry name" value="MopB_Formate-Dh-H"/>
    <property type="match status" value="1"/>
</dbReference>
<dbReference type="InterPro" id="IPR027467">
    <property type="entry name" value="MopterinOxRdtase_cofactor_BS"/>
</dbReference>
<dbReference type="AlphaFoldDB" id="A0A0F9W2F0"/>
<dbReference type="GO" id="GO:0008137">
    <property type="term" value="F:NADH dehydrogenase (ubiquinone) activity"/>
    <property type="evidence" value="ECO:0007669"/>
    <property type="project" value="InterPro"/>
</dbReference>
<dbReference type="GO" id="GO:0042773">
    <property type="term" value="P:ATP synthesis coupled electron transport"/>
    <property type="evidence" value="ECO:0007669"/>
    <property type="project" value="InterPro"/>
</dbReference>
<dbReference type="InterPro" id="IPR017896">
    <property type="entry name" value="4Fe4S_Fe-S-bd"/>
</dbReference>
<dbReference type="EMBL" id="LAZR01000003">
    <property type="protein sequence ID" value="KKO11471.1"/>
    <property type="molecule type" value="Genomic_DNA"/>
</dbReference>
<name>A0A0F9W2F0_9ZZZZ</name>
<keyword evidence="8" id="KW-0408">Iron</keyword>
<dbReference type="GO" id="GO:0015942">
    <property type="term" value="P:formate metabolic process"/>
    <property type="evidence" value="ECO:0007669"/>
    <property type="project" value="InterPro"/>
</dbReference>
<dbReference type="Pfam" id="PF00384">
    <property type="entry name" value="Molybdopterin"/>
    <property type="match status" value="1"/>
</dbReference>
<dbReference type="NCBIfam" id="TIGR01591">
    <property type="entry name" value="Fdh-alpha"/>
    <property type="match status" value="1"/>
</dbReference>
<dbReference type="GO" id="GO:0051539">
    <property type="term" value="F:4 iron, 4 sulfur cluster binding"/>
    <property type="evidence" value="ECO:0007669"/>
    <property type="project" value="UniProtKB-KW"/>
</dbReference>
<dbReference type="PROSITE" id="PS51839">
    <property type="entry name" value="4FE4S_HC3"/>
    <property type="match status" value="1"/>
</dbReference>
<dbReference type="Pfam" id="PF01568">
    <property type="entry name" value="Molydop_binding"/>
    <property type="match status" value="1"/>
</dbReference>
<dbReference type="InterPro" id="IPR000283">
    <property type="entry name" value="NADH_UbQ_OxRdtase_75kDa_su_CS"/>
</dbReference>
<evidence type="ECO:0000256" key="9">
    <source>
        <dbReference type="ARBA" id="ARBA00023014"/>
    </source>
</evidence>
<keyword evidence="3" id="KW-0004">4Fe-4S</keyword>
<feature type="domain" description="4Fe-4S His(Cys)3-ligated-type" evidence="14">
    <location>
        <begin position="81"/>
        <end position="120"/>
    </location>
</feature>
<dbReference type="SMART" id="SM00926">
    <property type="entry name" value="Molybdop_Fe4S4"/>
    <property type="match status" value="1"/>
</dbReference>
<dbReference type="SUPFAM" id="SSF53706">
    <property type="entry name" value="Formate dehydrogenase/DMSO reductase, domains 1-3"/>
    <property type="match status" value="1"/>
</dbReference>
<keyword evidence="7" id="KW-0560">Oxidoreductase</keyword>
<dbReference type="PROSITE" id="PS00551">
    <property type="entry name" value="MOLYBDOPTERIN_PROK_1"/>
    <property type="match status" value="1"/>
</dbReference>
<keyword evidence="6" id="KW-0677">Repeat</keyword>
<evidence type="ECO:0000259" key="12">
    <source>
        <dbReference type="PROSITE" id="PS51379"/>
    </source>
</evidence>
<evidence type="ECO:0008006" key="16">
    <source>
        <dbReference type="Google" id="ProtNLM"/>
    </source>
</evidence>
<evidence type="ECO:0000259" key="13">
    <source>
        <dbReference type="PROSITE" id="PS51669"/>
    </source>
</evidence>
<evidence type="ECO:0000256" key="7">
    <source>
        <dbReference type="ARBA" id="ARBA00023002"/>
    </source>
</evidence>
<dbReference type="PROSITE" id="PS51669">
    <property type="entry name" value="4FE4S_MOW_BIS_MGD"/>
    <property type="match status" value="1"/>
</dbReference>
<accession>A0A0F9W2F0</accession>
<dbReference type="PROSITE" id="PS00641">
    <property type="entry name" value="COMPLEX1_75K_1"/>
    <property type="match status" value="1"/>
</dbReference>
<dbReference type="FunFam" id="3.30.70.20:FF:000035">
    <property type="entry name" value="Iron hydrogenase 1"/>
    <property type="match status" value="1"/>
</dbReference>
<keyword evidence="4" id="KW-0001">2Fe-2S</keyword>
<dbReference type="SUPFAM" id="SSF54292">
    <property type="entry name" value="2Fe-2S ferredoxin-like"/>
    <property type="match status" value="1"/>
</dbReference>
<dbReference type="GO" id="GO:0043546">
    <property type="term" value="F:molybdopterin cofactor binding"/>
    <property type="evidence" value="ECO:0007669"/>
    <property type="project" value="InterPro"/>
</dbReference>
<organism evidence="15">
    <name type="scientific">marine sediment metagenome</name>
    <dbReference type="NCBI Taxonomy" id="412755"/>
    <lineage>
        <taxon>unclassified sequences</taxon>
        <taxon>metagenomes</taxon>
        <taxon>ecological metagenomes</taxon>
    </lineage>
</organism>
<dbReference type="InterPro" id="IPR041924">
    <property type="entry name" value="Formate_Dh-H_N"/>
</dbReference>
<dbReference type="Pfam" id="PF12838">
    <property type="entry name" value="Fer4_7"/>
    <property type="match status" value="1"/>
</dbReference>
<dbReference type="Gene3D" id="2.40.40.20">
    <property type="match status" value="1"/>
</dbReference>
<dbReference type="GO" id="GO:0051537">
    <property type="term" value="F:2 iron, 2 sulfur cluster binding"/>
    <property type="evidence" value="ECO:0007669"/>
    <property type="project" value="UniProtKB-KW"/>
</dbReference>
<dbReference type="InterPro" id="IPR019574">
    <property type="entry name" value="NADH_UbQ_OxRdtase_Gsu_4Fe4S-bd"/>
</dbReference>
<dbReference type="SUPFAM" id="SSF50692">
    <property type="entry name" value="ADC-like"/>
    <property type="match status" value="1"/>
</dbReference>
<feature type="domain" description="4Fe-4S ferredoxin-type" evidence="12">
    <location>
        <begin position="186"/>
        <end position="215"/>
    </location>
</feature>
<dbReference type="SUPFAM" id="SSF54862">
    <property type="entry name" value="4Fe-4S ferredoxins"/>
    <property type="match status" value="1"/>
</dbReference>
<comment type="cofactor">
    <cofactor evidence="10">
        <name>[2Fe-2S] cluster</name>
        <dbReference type="ChEBI" id="CHEBI:190135"/>
    </cofactor>
</comment>
<evidence type="ECO:0000256" key="4">
    <source>
        <dbReference type="ARBA" id="ARBA00022714"/>
    </source>
</evidence>
<proteinExistence type="inferred from homology"/>
<dbReference type="InterPro" id="IPR006657">
    <property type="entry name" value="MoPterin_dinucl-bd_dom"/>
</dbReference>
<dbReference type="Gene3D" id="3.40.228.10">
    <property type="entry name" value="Dimethylsulfoxide Reductase, domain 2"/>
    <property type="match status" value="1"/>
</dbReference>
<evidence type="ECO:0000256" key="5">
    <source>
        <dbReference type="ARBA" id="ARBA00022723"/>
    </source>
</evidence>
<dbReference type="PANTHER" id="PTHR43105:SF14">
    <property type="entry name" value="FORMATE DEHYDROGENASE H"/>
    <property type="match status" value="1"/>
</dbReference>
<dbReference type="CDD" id="cd00207">
    <property type="entry name" value="fer2"/>
    <property type="match status" value="1"/>
</dbReference>
<keyword evidence="9" id="KW-0411">Iron-sulfur</keyword>
<sequence length="897" mass="97495">MVQDKITLTIDHTEVVADSGATILEAALAGGIYIPHLCYHPDLEPAGVCRLCMVEIEGRGLTIACRAPVAEGLVVRTESPEIDKVRRVAMELLIANHHVDCLACGQDGNCAIQKTSAYIGISEERLDALRKREASSPIDTSNPFFDRDPNKCVLCGICIRTCVELQRVSAIDFAFRGPETIVGTFANRPLAESRCESCGECVVRCPVGALLPKKFQQPAREVRTVCTYCGVGCGLYLGVRGDTVVSARGDDDSPVNKGSLCVKGRFGFKFINHPDRLTAPLIRKDGTLTEATWDEALQLVADKLSTYHGDQFATLSSAKCTNEENYLIQKFTRAVMGTNNIDHCARLCHAPTVAGLVQSLGSGAMTNSINEVMGAACILAVGTNTTAAHPVIGLQMKKAVARGTKLIVANPKEIDLCRFAHLFLQHRPGSDVALLMGIMRVIVDEGLFDKAFIDERCENFEAFKASLDDFDPQFVSQTTGVPWEKIQQAARLYATEKPASLFYAMGITQHTHGTDNVLATSNLALLTGNVGKPSTGVNPLRGQNNVQGACDMGALPNVYPGYQRVDNDEIRAKFEKAWACSLPAGAGVTHVEIFDDIERKTIKALYIVGENPAVSEANSSHVVDALKTLEFLVVQDIFLSETAELAHVVLPAASFAEKNGTFTNTERRVQRVRQVIQPVGQSRPDWRITCQIAQEMGKSGFDFASPEDIQDEIRSLTPSYQGITYDRIEQEGLQWPCPSADHGGTAILHTERFATKSGKASFVPLTYRPSAEVPDKQYPFILTTDRSIFHFHTGTMTRNVQGMDVLNGQELLDINPADALSLEIDNGATVEVSSRRGRVSVRAHITEACLPGVVSMTFHFSETPTNVLTNSALDPVAKIPETKVCAVQIEKPDSPAG</sequence>
<dbReference type="GO" id="GO:0046872">
    <property type="term" value="F:metal ion binding"/>
    <property type="evidence" value="ECO:0007669"/>
    <property type="project" value="UniProtKB-KW"/>
</dbReference>
<dbReference type="InterPro" id="IPR041925">
    <property type="entry name" value="CT_Formate-Dh_H"/>
</dbReference>
<dbReference type="GO" id="GO:0008863">
    <property type="term" value="F:formate dehydrogenase (NAD+) activity"/>
    <property type="evidence" value="ECO:0007669"/>
    <property type="project" value="InterPro"/>
</dbReference>
<dbReference type="FunFam" id="3.10.20.740:FF:000003">
    <property type="entry name" value="Formate dehydrogenase subunit alpha"/>
    <property type="match status" value="1"/>
</dbReference>
<dbReference type="PROSITE" id="PS51085">
    <property type="entry name" value="2FE2S_FER_2"/>
    <property type="match status" value="1"/>
</dbReference>
<feature type="domain" description="4Fe-4S ferredoxin-type" evidence="12">
    <location>
        <begin position="143"/>
        <end position="173"/>
    </location>
</feature>
<keyword evidence="5" id="KW-0479">Metal-binding</keyword>